<gene>
    <name evidence="1" type="ORF">C7B46_16075</name>
</gene>
<dbReference type="SUPFAM" id="SSF102114">
    <property type="entry name" value="Radical SAM enzymes"/>
    <property type="match status" value="1"/>
</dbReference>
<evidence type="ECO:0000313" key="1">
    <source>
        <dbReference type="EMBL" id="PSR32080.1"/>
    </source>
</evidence>
<name>A0A2T2XC72_9FIRM</name>
<evidence type="ECO:0008006" key="3">
    <source>
        <dbReference type="Google" id="ProtNLM"/>
    </source>
</evidence>
<dbReference type="InterPro" id="IPR058240">
    <property type="entry name" value="rSAM_sf"/>
</dbReference>
<dbReference type="PANTHER" id="PTHR11228:SF34">
    <property type="entry name" value="TUNGSTEN-CONTAINING ALDEHYDE FERREDOXIN OXIDOREDUCTASE COFACTOR MODIFYING PROTEIN"/>
    <property type="match status" value="1"/>
</dbReference>
<dbReference type="PANTHER" id="PTHR11228">
    <property type="entry name" value="RADICAL SAM DOMAIN PROTEIN"/>
    <property type="match status" value="1"/>
</dbReference>
<dbReference type="InterPro" id="IPR050377">
    <property type="entry name" value="Radical_SAM_PqqE_MftC-like"/>
</dbReference>
<dbReference type="Proteomes" id="UP000242972">
    <property type="component" value="Unassembled WGS sequence"/>
</dbReference>
<sequence length="353" mass="39572">MVVRLLQQKMWPLAKLKVLAKNSNTKGTTAMLNLNQDPQIILWALTKDTYWHPDDHWQAVDRRCKELSTGEIFAVIDDIVHHFVHAPVVILTGKNVWQREDFDQILGKMAPILPSAIALNNPRLSHAALLSRWKDLGLTSVYLRLQNPRTLHGRQTVALAEAVVDHGMRLEIMTAVTPRTLPWLPGLADLMLSVGAASWQLGFNESLQRSKLDAKTLEQTLVWVADFAATSPLRVLPIGAPQYQRIVSDRYPLLDAGRIALREARGIAYINHHGLVYPGVNLPFAGGNLRQSSFSNIYRESPTFCALRDPRPLEGRCGFCDYHLTCGGSRTRAFRETGKLYAEDPGCWNPQTA</sequence>
<evidence type="ECO:0000313" key="2">
    <source>
        <dbReference type="Proteomes" id="UP000242972"/>
    </source>
</evidence>
<accession>A0A2T2XC72</accession>
<comment type="caution">
    <text evidence="1">The sequence shown here is derived from an EMBL/GenBank/DDBJ whole genome shotgun (WGS) entry which is preliminary data.</text>
</comment>
<dbReference type="AlphaFoldDB" id="A0A2T2XC72"/>
<protein>
    <recommendedName>
        <fullName evidence="3">Radical SAM protein</fullName>
    </recommendedName>
</protein>
<organism evidence="1 2">
    <name type="scientific">Sulfobacillus benefaciens</name>
    <dbReference type="NCBI Taxonomy" id="453960"/>
    <lineage>
        <taxon>Bacteria</taxon>
        <taxon>Bacillati</taxon>
        <taxon>Bacillota</taxon>
        <taxon>Clostridia</taxon>
        <taxon>Eubacteriales</taxon>
        <taxon>Clostridiales Family XVII. Incertae Sedis</taxon>
        <taxon>Sulfobacillus</taxon>
    </lineage>
</organism>
<dbReference type="EMBL" id="PXYW01000053">
    <property type="protein sequence ID" value="PSR32080.1"/>
    <property type="molecule type" value="Genomic_DNA"/>
</dbReference>
<reference evidence="1 2" key="1">
    <citation type="journal article" date="2014" name="BMC Genomics">
        <title>Comparison of environmental and isolate Sulfobacillus genomes reveals diverse carbon, sulfur, nitrogen, and hydrogen metabolisms.</title>
        <authorList>
            <person name="Justice N.B."/>
            <person name="Norman A."/>
            <person name="Brown C.T."/>
            <person name="Singh A."/>
            <person name="Thomas B.C."/>
            <person name="Banfield J.F."/>
        </authorList>
    </citation>
    <scope>NUCLEOTIDE SEQUENCE [LARGE SCALE GENOMIC DNA]</scope>
    <source>
        <strain evidence="1">AMDSBA4</strain>
    </source>
</reference>
<proteinExistence type="predicted"/>
<dbReference type="CDD" id="cd21123">
    <property type="entry name" value="SPASM_MftC-like"/>
    <property type="match status" value="1"/>
</dbReference>